<protein>
    <submittedName>
        <fullName evidence="14">Alkane 1-monooxygenase</fullName>
    </submittedName>
</protein>
<dbReference type="InterPro" id="IPR033885">
    <property type="entry name" value="AlkB/XylM"/>
</dbReference>
<dbReference type="OrthoDB" id="4759734at2"/>
<evidence type="ECO:0000256" key="4">
    <source>
        <dbReference type="ARBA" id="ARBA00022519"/>
    </source>
</evidence>
<feature type="transmembrane region" description="Helical" evidence="12">
    <location>
        <begin position="32"/>
        <end position="48"/>
    </location>
</feature>
<evidence type="ECO:0000256" key="3">
    <source>
        <dbReference type="ARBA" id="ARBA00022475"/>
    </source>
</evidence>
<gene>
    <name evidence="14" type="ORF">SAMN06265376_1011021</name>
</gene>
<name>A0A238WF78_9FLAO</name>
<evidence type="ECO:0000259" key="13">
    <source>
        <dbReference type="Pfam" id="PF00487"/>
    </source>
</evidence>
<dbReference type="GO" id="GO:0046872">
    <property type="term" value="F:metal ion binding"/>
    <property type="evidence" value="ECO:0007669"/>
    <property type="project" value="UniProtKB-KW"/>
</dbReference>
<evidence type="ECO:0000256" key="11">
    <source>
        <dbReference type="ARBA" id="ARBA00023136"/>
    </source>
</evidence>
<dbReference type="GO" id="GO:0004497">
    <property type="term" value="F:monooxygenase activity"/>
    <property type="evidence" value="ECO:0007669"/>
    <property type="project" value="UniProtKB-KW"/>
</dbReference>
<keyword evidence="7 12" id="KW-1133">Transmembrane helix</keyword>
<evidence type="ECO:0000313" key="15">
    <source>
        <dbReference type="Proteomes" id="UP000198379"/>
    </source>
</evidence>
<keyword evidence="6" id="KW-0479">Metal-binding</keyword>
<dbReference type="Proteomes" id="UP000198379">
    <property type="component" value="Unassembled WGS sequence"/>
</dbReference>
<organism evidence="14 15">
    <name type="scientific">Dokdonia pacifica</name>
    <dbReference type="NCBI Taxonomy" id="1627892"/>
    <lineage>
        <taxon>Bacteria</taxon>
        <taxon>Pseudomonadati</taxon>
        <taxon>Bacteroidota</taxon>
        <taxon>Flavobacteriia</taxon>
        <taxon>Flavobacteriales</taxon>
        <taxon>Flavobacteriaceae</taxon>
        <taxon>Dokdonia</taxon>
    </lineage>
</organism>
<keyword evidence="15" id="KW-1185">Reference proteome</keyword>
<proteinExistence type="inferred from homology"/>
<evidence type="ECO:0000256" key="2">
    <source>
        <dbReference type="ARBA" id="ARBA00010823"/>
    </source>
</evidence>
<feature type="domain" description="Fatty acid desaturase" evidence="13">
    <location>
        <begin position="100"/>
        <end position="319"/>
    </location>
</feature>
<dbReference type="GO" id="GO:0006629">
    <property type="term" value="P:lipid metabolic process"/>
    <property type="evidence" value="ECO:0007669"/>
    <property type="project" value="InterPro"/>
</dbReference>
<keyword evidence="10 14" id="KW-0503">Monooxygenase</keyword>
<feature type="transmembrane region" description="Helical" evidence="12">
    <location>
        <begin position="208"/>
        <end position="227"/>
    </location>
</feature>
<dbReference type="Pfam" id="PF00487">
    <property type="entry name" value="FA_desaturase"/>
    <property type="match status" value="1"/>
</dbReference>
<keyword evidence="3" id="KW-1003">Cell membrane</keyword>
<dbReference type="AlphaFoldDB" id="A0A238WF78"/>
<keyword evidence="11 12" id="KW-0472">Membrane</keyword>
<comment type="similarity">
    <text evidence="2">Belongs to the fatty acid desaturase type 1 family. AlkB subfamily.</text>
</comment>
<evidence type="ECO:0000256" key="10">
    <source>
        <dbReference type="ARBA" id="ARBA00023033"/>
    </source>
</evidence>
<evidence type="ECO:0000256" key="12">
    <source>
        <dbReference type="SAM" id="Phobius"/>
    </source>
</evidence>
<keyword evidence="8" id="KW-0560">Oxidoreductase</keyword>
<evidence type="ECO:0000256" key="8">
    <source>
        <dbReference type="ARBA" id="ARBA00023002"/>
    </source>
</evidence>
<reference evidence="14 15" key="1">
    <citation type="submission" date="2017-06" db="EMBL/GenBank/DDBJ databases">
        <authorList>
            <person name="Kim H.J."/>
            <person name="Triplett B.A."/>
        </authorList>
    </citation>
    <scope>NUCLEOTIDE SEQUENCE [LARGE SCALE GENOMIC DNA]</scope>
    <source>
        <strain evidence="14 15">DSM 25597</strain>
    </source>
</reference>
<dbReference type="InterPro" id="IPR005804">
    <property type="entry name" value="FA_desaturase_dom"/>
</dbReference>
<evidence type="ECO:0000256" key="5">
    <source>
        <dbReference type="ARBA" id="ARBA00022692"/>
    </source>
</evidence>
<feature type="transmembrane region" description="Helical" evidence="12">
    <location>
        <begin position="98"/>
        <end position="117"/>
    </location>
</feature>
<evidence type="ECO:0000313" key="14">
    <source>
        <dbReference type="EMBL" id="SNR45230.1"/>
    </source>
</evidence>
<keyword evidence="4" id="KW-0997">Cell inner membrane</keyword>
<dbReference type="PANTHER" id="PTHR38674">
    <property type="entry name" value="ALKANE 1-MONOOXYGENASE 1"/>
    <property type="match status" value="1"/>
</dbReference>
<feature type="transmembrane region" description="Helical" evidence="12">
    <location>
        <begin position="7"/>
        <end position="26"/>
    </location>
</feature>
<accession>A0A238WF78</accession>
<dbReference type="EMBL" id="FZNY01000001">
    <property type="protein sequence ID" value="SNR45230.1"/>
    <property type="molecule type" value="Genomic_DNA"/>
</dbReference>
<comment type="subcellular location">
    <subcellularLocation>
        <location evidence="1">Cell inner membrane</location>
        <topology evidence="1">Multi-pass membrane protein</topology>
    </subcellularLocation>
</comment>
<keyword evidence="9" id="KW-0408">Iron</keyword>
<evidence type="ECO:0000256" key="1">
    <source>
        <dbReference type="ARBA" id="ARBA00004429"/>
    </source>
</evidence>
<evidence type="ECO:0000256" key="7">
    <source>
        <dbReference type="ARBA" id="ARBA00022989"/>
    </source>
</evidence>
<feature type="transmembrane region" description="Helical" evidence="12">
    <location>
        <begin position="233"/>
        <end position="251"/>
    </location>
</feature>
<feature type="transmembrane region" description="Helical" evidence="12">
    <location>
        <begin position="68"/>
        <end position="86"/>
    </location>
</feature>
<dbReference type="RefSeq" id="WP_089370319.1">
    <property type="nucleotide sequence ID" value="NZ_BMEP01000003.1"/>
</dbReference>
<sequence length="350" mass="40689">MKDLKYLSAYLVPLCAFIGVSLQGVWSFLTPIYAFALVPILELIFPVNDTNISDEEKESKATLHWTDFLLYLNVIVVFGLLYLTISKVTSQEVATYELVGLIFSCGIVIGSNGINVAHELGHRNSKIEQFLGKLLLLPALYMHFFIEHNFGHHLKAATPEDPATAKYNQPLYHFWITSVTRQYTSAWHIQKDLLKRENRSFLSYKNDMLWYTIIQIGYLVAGYYFFGVLGFKILLFAAISGFLLLETINYIEHYGLRRKKKESGRYERVREVHSWNSNHVFGRIMLFELTRHSDHHYRANKKFQLLDYHEISPQLPYGYPTSMVLSLFPPIWFKIMNKRVPEDQKVLATS</sequence>
<evidence type="ECO:0000256" key="6">
    <source>
        <dbReference type="ARBA" id="ARBA00022723"/>
    </source>
</evidence>
<dbReference type="GO" id="GO:0005886">
    <property type="term" value="C:plasma membrane"/>
    <property type="evidence" value="ECO:0007669"/>
    <property type="project" value="UniProtKB-SubCell"/>
</dbReference>
<evidence type="ECO:0000256" key="9">
    <source>
        <dbReference type="ARBA" id="ARBA00023004"/>
    </source>
</evidence>
<keyword evidence="5 12" id="KW-0812">Transmembrane</keyword>
<dbReference type="PANTHER" id="PTHR38674:SF1">
    <property type="entry name" value="ALKANE 1-MONOOXYGENASE 1"/>
    <property type="match status" value="1"/>
</dbReference>
<dbReference type="CDD" id="cd03512">
    <property type="entry name" value="Alkane-hydroxylase"/>
    <property type="match status" value="1"/>
</dbReference>